<accession>A0ABY4MM19</accession>
<organism evidence="2 3">
    <name type="scientific">Streptomyces halobius</name>
    <dbReference type="NCBI Taxonomy" id="2879846"/>
    <lineage>
        <taxon>Bacteria</taxon>
        <taxon>Bacillati</taxon>
        <taxon>Actinomycetota</taxon>
        <taxon>Actinomycetes</taxon>
        <taxon>Kitasatosporales</taxon>
        <taxon>Streptomycetaceae</taxon>
        <taxon>Streptomyces</taxon>
    </lineage>
</organism>
<dbReference type="Pfam" id="PF13560">
    <property type="entry name" value="HTH_31"/>
    <property type="match status" value="1"/>
</dbReference>
<name>A0ABY4MM19_9ACTN</name>
<feature type="domain" description="HTH cro/C1-type" evidence="1">
    <location>
        <begin position="9"/>
        <end position="63"/>
    </location>
</feature>
<proteinExistence type="predicted"/>
<dbReference type="Gene3D" id="1.10.260.40">
    <property type="entry name" value="lambda repressor-like DNA-binding domains"/>
    <property type="match status" value="1"/>
</dbReference>
<gene>
    <name evidence="2" type="ORF">K9S39_41555</name>
</gene>
<dbReference type="EMBL" id="CP086322">
    <property type="protein sequence ID" value="UQA97480.1"/>
    <property type="molecule type" value="Genomic_DNA"/>
</dbReference>
<evidence type="ECO:0000313" key="2">
    <source>
        <dbReference type="EMBL" id="UQA97480.1"/>
    </source>
</evidence>
<keyword evidence="3" id="KW-1185">Reference proteome</keyword>
<sequence>MTETLGEMLRRARLIKRLSQAEVGERVGYSASWVSRVENGKVRPDDATLAALCDLLALSREDVGLEGDDVRRRKLLTLTLGAGAAAVLPSSAAADSKDVVERSLFRLPEARPVSRESLAAALTASRSLFHDAQYAELGRALPALISRSLASMAHDVAARSYVLLAQLAIKNYQGYSWIASDRARAQAEKAGNPVVMGEAAHAMAITMRRGGEYEAAIDHLQQAAGRLGAAPDQLAMEGTLLLTAGYSAAQAGWRSPAMDFMGEAEETASRRETTAQKLYIPGVFGLDQTRVFRVSVHQALGEADQALNYASKIDARRLPNAERRGRMCMDVARVRRDVGEPERAFYALRAMEQYAPEEASRPKVRAVTSELLTMNGEIPGLRRFAQRTGAAV</sequence>
<evidence type="ECO:0000259" key="1">
    <source>
        <dbReference type="PROSITE" id="PS50943"/>
    </source>
</evidence>
<dbReference type="RefSeq" id="WP_248868439.1">
    <property type="nucleotide sequence ID" value="NZ_CP086322.1"/>
</dbReference>
<dbReference type="Proteomes" id="UP000830115">
    <property type="component" value="Chromosome"/>
</dbReference>
<reference evidence="2" key="1">
    <citation type="submission" date="2021-10" db="EMBL/GenBank/DDBJ databases">
        <title>Streptomyces nigrumlapis sp.nov.,an antimicrobial producing actinobacterium isolated from Black Gobi rocks.</title>
        <authorList>
            <person name="Wen Y."/>
            <person name="Zhang W."/>
            <person name="Liu X.G."/>
        </authorList>
    </citation>
    <scope>NUCLEOTIDE SEQUENCE</scope>
    <source>
        <strain evidence="2">ST13-2-2</strain>
    </source>
</reference>
<dbReference type="InterPro" id="IPR001387">
    <property type="entry name" value="Cro/C1-type_HTH"/>
</dbReference>
<dbReference type="PROSITE" id="PS50943">
    <property type="entry name" value="HTH_CROC1"/>
    <property type="match status" value="1"/>
</dbReference>
<dbReference type="CDD" id="cd00093">
    <property type="entry name" value="HTH_XRE"/>
    <property type="match status" value="1"/>
</dbReference>
<dbReference type="SUPFAM" id="SSF47413">
    <property type="entry name" value="lambda repressor-like DNA-binding domains"/>
    <property type="match status" value="1"/>
</dbReference>
<evidence type="ECO:0000313" key="3">
    <source>
        <dbReference type="Proteomes" id="UP000830115"/>
    </source>
</evidence>
<protein>
    <submittedName>
        <fullName evidence="2">Helix-turn-helix domain-containing protein</fullName>
    </submittedName>
</protein>
<dbReference type="InterPro" id="IPR010982">
    <property type="entry name" value="Lambda_DNA-bd_dom_sf"/>
</dbReference>
<dbReference type="SMART" id="SM00530">
    <property type="entry name" value="HTH_XRE"/>
    <property type="match status" value="1"/>
</dbReference>